<proteinExistence type="predicted"/>
<dbReference type="RefSeq" id="WP_308356591.1">
    <property type="nucleotide sequence ID" value="NZ_CP129970.2"/>
</dbReference>
<protein>
    <submittedName>
        <fullName evidence="1">Uncharacterized protein</fullName>
    </submittedName>
</protein>
<organism evidence="1 2">
    <name type="scientific">Marivirga arenosa</name>
    <dbReference type="NCBI Taxonomy" id="3059076"/>
    <lineage>
        <taxon>Bacteria</taxon>
        <taxon>Pseudomonadati</taxon>
        <taxon>Bacteroidota</taxon>
        <taxon>Cytophagia</taxon>
        <taxon>Cytophagales</taxon>
        <taxon>Marivirgaceae</taxon>
        <taxon>Marivirga</taxon>
    </lineage>
</organism>
<dbReference type="Proteomes" id="UP001244443">
    <property type="component" value="Chromosome"/>
</dbReference>
<gene>
    <name evidence="1" type="ORF">QYS48_33345</name>
</gene>
<dbReference type="AlphaFoldDB" id="A0AA51N5J1"/>
<reference evidence="1" key="1">
    <citation type="submission" date="2023-08" db="EMBL/GenBank/DDBJ databases">
        <title>Comparative genomics and taxonomic characterization of three novel marine species of genus Marivirga.</title>
        <authorList>
            <person name="Muhammad N."/>
            <person name="Kim S.-G."/>
        </authorList>
    </citation>
    <scope>NUCLEOTIDE SEQUENCE [LARGE SCALE GENOMIC DNA]</scope>
    <source>
        <strain evidence="1">ABR2-2</strain>
    </source>
</reference>
<name>A0AA51N5J1_9BACT</name>
<sequence length="144" mass="16358">MKSFIITLLFLTVSVYSYSQSIVSYHQSPNGGQAAYAYEFNERFRPEIRLYPNTAIEDFLVKLMFNYDLIDKENHEFYSGISLLGSTVGGATVGLAVGINIYPFENKNFGFLMEFSPNIPLDEAGTPYFSGSWGIRYRLQKSKD</sequence>
<evidence type="ECO:0000313" key="2">
    <source>
        <dbReference type="Proteomes" id="UP001244443"/>
    </source>
</evidence>
<accession>A0AA51N5J1</accession>
<dbReference type="EMBL" id="CP129970">
    <property type="protein sequence ID" value="WMN06686.1"/>
    <property type="molecule type" value="Genomic_DNA"/>
</dbReference>
<keyword evidence="2" id="KW-1185">Reference proteome</keyword>
<evidence type="ECO:0000313" key="1">
    <source>
        <dbReference type="EMBL" id="WMN06686.1"/>
    </source>
</evidence>